<reference evidence="2" key="1">
    <citation type="submission" date="2022-03" db="EMBL/GenBank/DDBJ databases">
        <title>Genomic analyses of argali, domestic sheep and their hybrids provide insights into chromosomal evolution, heterosis and genetic basis of agronomic traits.</title>
        <authorList>
            <person name="Li M."/>
        </authorList>
    </citation>
    <scope>NUCLEOTIDE SEQUENCE</scope>
    <source>
        <strain evidence="2">CAU-MHL-2022a</strain>
        <tissue evidence="2">Skin</tissue>
    </source>
</reference>
<protein>
    <submittedName>
        <fullName evidence="2">Uncharacterized protein</fullName>
    </submittedName>
</protein>
<evidence type="ECO:0000313" key="3">
    <source>
        <dbReference type="Proteomes" id="UP001214576"/>
    </source>
</evidence>
<sequence>MRDCACASMPAYVCARMCIWARPRRQTPYQNRKRRYISVRRDIEIHSLTSFDESSKVLFTVLVTLILVTKSVSIFSFCRGTEKRKEKKIPGGHECYFYPGVPLASLLFGEPGSTTVVGVECGPARQEGMSFVFPAENVDKSRNDANIYKVHMLQYLCTEVTLDVEKSLDEDYTHLEE</sequence>
<organism evidence="2 3">
    <name type="scientific">Ovis ammon polii</name>
    <dbReference type="NCBI Taxonomy" id="230172"/>
    <lineage>
        <taxon>Eukaryota</taxon>
        <taxon>Metazoa</taxon>
        <taxon>Chordata</taxon>
        <taxon>Craniata</taxon>
        <taxon>Vertebrata</taxon>
        <taxon>Euteleostomi</taxon>
        <taxon>Mammalia</taxon>
        <taxon>Eutheria</taxon>
        <taxon>Laurasiatheria</taxon>
        <taxon>Artiodactyla</taxon>
        <taxon>Ruminantia</taxon>
        <taxon>Pecora</taxon>
        <taxon>Bovidae</taxon>
        <taxon>Caprinae</taxon>
        <taxon>Ovis</taxon>
    </lineage>
</organism>
<dbReference type="Proteomes" id="UP001214576">
    <property type="component" value="Unassembled WGS sequence"/>
</dbReference>
<gene>
    <name evidence="2" type="ORF">MG293_011097</name>
</gene>
<comment type="caution">
    <text evidence="2">The sequence shown here is derived from an EMBL/GenBank/DDBJ whole genome shotgun (WGS) entry which is preliminary data.</text>
</comment>
<evidence type="ECO:0000256" key="1">
    <source>
        <dbReference type="SAM" id="Phobius"/>
    </source>
</evidence>
<keyword evidence="3" id="KW-1185">Reference proteome</keyword>
<keyword evidence="1" id="KW-1133">Transmembrane helix</keyword>
<name>A0AAD4U7A0_OVIAM</name>
<evidence type="ECO:0000313" key="2">
    <source>
        <dbReference type="EMBL" id="KAI4538830.1"/>
    </source>
</evidence>
<dbReference type="EMBL" id="JAKZEL010000012">
    <property type="protein sequence ID" value="KAI4538830.1"/>
    <property type="molecule type" value="Genomic_DNA"/>
</dbReference>
<keyword evidence="1" id="KW-0472">Membrane</keyword>
<keyword evidence="1" id="KW-0812">Transmembrane</keyword>
<proteinExistence type="predicted"/>
<feature type="transmembrane region" description="Helical" evidence="1">
    <location>
        <begin position="57"/>
        <end position="78"/>
    </location>
</feature>
<accession>A0AAD4U7A0</accession>
<dbReference type="AlphaFoldDB" id="A0AAD4U7A0"/>